<feature type="region of interest" description="Disordered" evidence="1">
    <location>
        <begin position="559"/>
        <end position="703"/>
    </location>
</feature>
<dbReference type="Proteomes" id="UP001148018">
    <property type="component" value="Unassembled WGS sequence"/>
</dbReference>
<feature type="compositionally biased region" description="Low complexity" evidence="1">
    <location>
        <begin position="811"/>
        <end position="826"/>
    </location>
</feature>
<feature type="compositionally biased region" description="Polar residues" evidence="1">
    <location>
        <begin position="801"/>
        <end position="810"/>
    </location>
</feature>
<feature type="compositionally biased region" description="Low complexity" evidence="1">
    <location>
        <begin position="233"/>
        <end position="256"/>
    </location>
</feature>
<comment type="caution">
    <text evidence="2">The sequence shown here is derived from an EMBL/GenBank/DDBJ whole genome shotgun (WGS) entry which is preliminary data.</text>
</comment>
<dbReference type="EMBL" id="JANIIK010000111">
    <property type="protein sequence ID" value="KAJ3595435.1"/>
    <property type="molecule type" value="Genomic_DNA"/>
</dbReference>
<accession>A0A9Q0IEK8</accession>
<organism evidence="2 3">
    <name type="scientific">Muraenolepis orangiensis</name>
    <name type="common">Patagonian moray cod</name>
    <dbReference type="NCBI Taxonomy" id="630683"/>
    <lineage>
        <taxon>Eukaryota</taxon>
        <taxon>Metazoa</taxon>
        <taxon>Chordata</taxon>
        <taxon>Craniata</taxon>
        <taxon>Vertebrata</taxon>
        <taxon>Euteleostomi</taxon>
        <taxon>Actinopterygii</taxon>
        <taxon>Neopterygii</taxon>
        <taxon>Teleostei</taxon>
        <taxon>Neoteleostei</taxon>
        <taxon>Acanthomorphata</taxon>
        <taxon>Zeiogadaria</taxon>
        <taxon>Gadariae</taxon>
        <taxon>Gadiformes</taxon>
        <taxon>Muraenolepidoidei</taxon>
        <taxon>Muraenolepididae</taxon>
        <taxon>Muraenolepis</taxon>
    </lineage>
</organism>
<dbReference type="InterPro" id="IPR051741">
    <property type="entry name" value="PAR6_homolog"/>
</dbReference>
<dbReference type="OrthoDB" id="10058001at2759"/>
<dbReference type="GO" id="GO:0007163">
    <property type="term" value="P:establishment or maintenance of cell polarity"/>
    <property type="evidence" value="ECO:0007669"/>
    <property type="project" value="TreeGrafter"/>
</dbReference>
<protein>
    <recommendedName>
        <fullName evidence="4">DUF4685 domain-containing protein</fullName>
    </recommendedName>
</protein>
<feature type="compositionally biased region" description="Polar residues" evidence="1">
    <location>
        <begin position="497"/>
        <end position="506"/>
    </location>
</feature>
<feature type="compositionally biased region" description="Basic residues" evidence="1">
    <location>
        <begin position="383"/>
        <end position="393"/>
    </location>
</feature>
<feature type="compositionally biased region" description="Basic and acidic residues" evidence="1">
    <location>
        <begin position="394"/>
        <end position="419"/>
    </location>
</feature>
<dbReference type="PANTHER" id="PTHR14102">
    <property type="entry name" value="PAR-6-RELATED"/>
    <property type="match status" value="1"/>
</dbReference>
<name>A0A9Q0IEK8_9TELE</name>
<dbReference type="GO" id="GO:0007098">
    <property type="term" value="P:centrosome cycle"/>
    <property type="evidence" value="ECO:0007669"/>
    <property type="project" value="TreeGrafter"/>
</dbReference>
<feature type="region of interest" description="Disordered" evidence="1">
    <location>
        <begin position="230"/>
        <end position="260"/>
    </location>
</feature>
<evidence type="ECO:0000313" key="3">
    <source>
        <dbReference type="Proteomes" id="UP001148018"/>
    </source>
</evidence>
<keyword evidence="3" id="KW-1185">Reference proteome</keyword>
<feature type="region of interest" description="Disordered" evidence="1">
    <location>
        <begin position="140"/>
        <end position="209"/>
    </location>
</feature>
<gene>
    <name evidence="2" type="ORF">NHX12_004739</name>
</gene>
<dbReference type="GO" id="GO:0016324">
    <property type="term" value="C:apical plasma membrane"/>
    <property type="evidence" value="ECO:0007669"/>
    <property type="project" value="TreeGrafter"/>
</dbReference>
<feature type="compositionally biased region" description="Basic and acidic residues" evidence="1">
    <location>
        <begin position="338"/>
        <end position="349"/>
    </location>
</feature>
<feature type="compositionally biased region" description="Basic and acidic residues" evidence="1">
    <location>
        <begin position="161"/>
        <end position="172"/>
    </location>
</feature>
<reference evidence="2" key="1">
    <citation type="submission" date="2022-07" db="EMBL/GenBank/DDBJ databases">
        <title>Chromosome-level genome of Muraenolepis orangiensis.</title>
        <authorList>
            <person name="Kim J."/>
        </authorList>
    </citation>
    <scope>NUCLEOTIDE SEQUENCE</scope>
    <source>
        <strain evidence="2">KU_S4_2022</strain>
        <tissue evidence="2">Muscle</tissue>
    </source>
</reference>
<evidence type="ECO:0000313" key="2">
    <source>
        <dbReference type="EMBL" id="KAJ3595435.1"/>
    </source>
</evidence>
<dbReference type="PANTHER" id="PTHR14102:SF15">
    <property type="entry name" value="KIAA1614 ORTHOLOG"/>
    <property type="match status" value="1"/>
</dbReference>
<dbReference type="GO" id="GO:0005938">
    <property type="term" value="C:cell cortex"/>
    <property type="evidence" value="ECO:0007669"/>
    <property type="project" value="TreeGrafter"/>
</dbReference>
<evidence type="ECO:0000256" key="1">
    <source>
        <dbReference type="SAM" id="MobiDB-lite"/>
    </source>
</evidence>
<feature type="region of interest" description="Disordered" evidence="1">
    <location>
        <begin position="796"/>
        <end position="837"/>
    </location>
</feature>
<feature type="region of interest" description="Disordered" evidence="1">
    <location>
        <begin position="87"/>
        <end position="127"/>
    </location>
</feature>
<dbReference type="GO" id="GO:0060341">
    <property type="term" value="P:regulation of cellular localization"/>
    <property type="evidence" value="ECO:0007669"/>
    <property type="project" value="TreeGrafter"/>
</dbReference>
<feature type="region of interest" description="Disordered" evidence="1">
    <location>
        <begin position="338"/>
        <end position="514"/>
    </location>
</feature>
<feature type="compositionally biased region" description="Basic and acidic residues" evidence="1">
    <location>
        <begin position="454"/>
        <end position="471"/>
    </location>
</feature>
<sequence>MEKAKLVDTFIFPPPYGLASNWSRLPAPTLLPATSAAAHVLQTKVKTVPQRRQTGRERGREQARADALQAKQLSTGHLLCRVSPKPSVPAGGPLAAQLSQCWDTGGGSRSRAPADSSSGEDNREDQVPDVQGMRIRLEIHSPPAEAQREPAAGPRQGDMGKAAERESERRDGPPGQPRGLDEGPSLESLLPGNKPRSRKPDPLTPPPLPLLLSISPSSCTVPACTLNGPLCTSSSSSSSPSSSQPLAAAASSSSSSRHWAPPKGFWRLARPETLLLNGLGPRHAPAPPPAPPRDGGQKTEATSTSAAVVAVAAAAAVADGDADLFRFKHSDSLERYFDKHERTQREAGGGRRRTGSLESLSSLSPQSEPAAGVREQAEAKPRVCGRPKVRGRRSNREEREPGSRDSAGHTEADGKEEPKVSSLGDPGARSRRYGCSRVRFEDESETEAGSRLLDLLRERGRPGKTPEDPGKTRLKGTMVPDSADNAGSGSDEGWGHRSTSAPVPQSRQEEVISSTATATTSITVIKEIIVVVQKCEACGSIQPLTVTFAGAFVLGESEERGSGWRGSGFGKLRRRSLKGQSRLESGHGPYGPSWAQRRNSNPRNRTHPGRAVSFAPGSPVDLEHSVCEAPGGPTREPSRPPLPIKSALKSKNRSPAGRSSVQPQTAANQMGVEGCGSQHADLPESPETRREGPLTQGTPTTASLVPCIRPSSLKYCTARLTPDLPPAEHWDATPDGPARAEDLRSELLRAEHLKAEAQWEYIVDAPRKATGEHDGRPKLSLRRFFSSLGLNSVGKLVKGPRSSSMEQLSQPAGPRGALGAPGGVSPSPSPTRRPQHPVHIQRTPSLQSLHTVLPLAQLRKACSVQSLERRTERSTVLGEVQIPHGPAPSPVSSTQVELCGGLSAEDDPVLSRAMVRPVAGKVTQALPDGTLVLELTRPPNEPFGFLISRGKGRADTGHHLYSIIL</sequence>
<feature type="region of interest" description="Disordered" evidence="1">
    <location>
        <begin position="277"/>
        <end position="303"/>
    </location>
</feature>
<proteinExistence type="predicted"/>
<evidence type="ECO:0008006" key="4">
    <source>
        <dbReference type="Google" id="ProtNLM"/>
    </source>
</evidence>
<feature type="compositionally biased region" description="Polar residues" evidence="1">
    <location>
        <begin position="657"/>
        <end position="668"/>
    </location>
</feature>
<dbReference type="GO" id="GO:0005634">
    <property type="term" value="C:nucleus"/>
    <property type="evidence" value="ECO:0007669"/>
    <property type="project" value="TreeGrafter"/>
</dbReference>
<dbReference type="AlphaFoldDB" id="A0A9Q0IEK8"/>